<dbReference type="AlphaFoldDB" id="A0A3E0WZJ6"/>
<dbReference type="InterPro" id="IPR046867">
    <property type="entry name" value="AldOxase/xan_DH_MoCoBD2"/>
</dbReference>
<comment type="cofactor">
    <cofactor evidence="9">
        <name>[2Fe-2S] cluster</name>
        <dbReference type="ChEBI" id="CHEBI:190135"/>
    </cofactor>
</comment>
<dbReference type="FunFam" id="3.30.365.10:FF:000001">
    <property type="entry name" value="Xanthine dehydrogenase oxidase"/>
    <property type="match status" value="1"/>
</dbReference>
<evidence type="ECO:0000313" key="12">
    <source>
        <dbReference type="EMBL" id="RFA38519.1"/>
    </source>
</evidence>
<dbReference type="InterPro" id="IPR008274">
    <property type="entry name" value="AldOxase/xan_DH_MoCoBD1"/>
</dbReference>
<dbReference type="Pfam" id="PF01315">
    <property type="entry name" value="Ald_Xan_dh_C"/>
    <property type="match status" value="1"/>
</dbReference>
<sequence>MPATERFTTTGKPIRHDSAHLHVTGKAHYTDDIPLPANTLHIAFGTSRIAHGHIAALDLSAVVSAPGVVRVFTAADVPGDNNYSPAHDDPIFADDLVQYIGQPIFAVAATSYEAARRAAQRAGIDYSPLPAILDIRSALVAESYVLPSKTLRRGNPEQALAQAERRLQGSIEMGGQDHFYLEGQVAVAIPQDHGGVLVHSSTQHPSEIQHMVGRALGKQAHDVVIQCRRMGGGFGGKESQPALFACAAAIVATATGRPAKLRIDRDTDMIMTGKRHDFLAEYDVGFDANGRIQALDLMLASRCGYSADLSAPVNDRAMFHADNAYYLEHVNIVSHRCKTHTVSNTAFRGFGGPQGMMAIEAVIDDIARHLGKDPLTVRRLNYYGIDERNVTPYGMPIEDNILNLITDQLVSSSDYLARRQAIAKFNAQSPVVKRGIALTPLKFGISFTATQFNQAGALIHVYTDGTILLNHGGTEMGQGLFTKVAQVVASEFGLPLAKVRVSATDTSKVPNTSATAASSGSDLNGKAAQAAAVAIRERLIAFASDYYNVPADAVCFHDGNVTIGRQTISFTELVQQAYHARISLSSTGYYRTPKIHYDQTTLTGRPFLYFAYGAAVTEVAIDTLTGEHRMLRVDVLHDVGQSINPALDIGQIEGGFLQGAGWLTCEELWWDSKGELKTHAPSTYKIPAIGDWPSDARIRLLQDSPNRENTIFRSKAVGEPPFMLAYSVFYALRDAVGAAAGPAAATALQAPATPEAVLRALMACETSAEPGEAAEVAV</sequence>
<dbReference type="Gene3D" id="3.90.1170.50">
    <property type="entry name" value="Aldehyde oxidase/xanthine dehydrogenase, a/b hammerhead"/>
    <property type="match status" value="1"/>
</dbReference>
<dbReference type="PANTHER" id="PTHR45444:SF3">
    <property type="entry name" value="XANTHINE DEHYDROGENASE"/>
    <property type="match status" value="1"/>
</dbReference>
<dbReference type="FunFam" id="3.30.365.10:FF:000002">
    <property type="entry name" value="Xanthine dehydrogenase oxidase"/>
    <property type="match status" value="1"/>
</dbReference>
<dbReference type="InterPro" id="IPR000674">
    <property type="entry name" value="Ald_Oxase/Xan_DH_a/b"/>
</dbReference>
<protein>
    <submittedName>
        <fullName evidence="12">Xanthine dehydrogenase molybdopterin binding subunit</fullName>
    </submittedName>
</protein>
<keyword evidence="4" id="KW-0001">2Fe-2S</keyword>
<dbReference type="Gene3D" id="3.30.365.10">
    <property type="entry name" value="Aldehyde oxidase/xanthine dehydrogenase, molybdopterin binding domain"/>
    <property type="match status" value="4"/>
</dbReference>
<evidence type="ECO:0000256" key="5">
    <source>
        <dbReference type="ARBA" id="ARBA00022723"/>
    </source>
</evidence>
<evidence type="ECO:0000256" key="7">
    <source>
        <dbReference type="ARBA" id="ARBA00023004"/>
    </source>
</evidence>
<dbReference type="SUPFAM" id="SSF54665">
    <property type="entry name" value="CO dehydrogenase molybdoprotein N-domain-like"/>
    <property type="match status" value="1"/>
</dbReference>
<evidence type="ECO:0000256" key="10">
    <source>
        <dbReference type="ARBA" id="ARBA00053029"/>
    </source>
</evidence>
<comment type="cofactor">
    <cofactor evidence="2">
        <name>FAD</name>
        <dbReference type="ChEBI" id="CHEBI:57692"/>
    </cofactor>
</comment>
<dbReference type="GO" id="GO:0005506">
    <property type="term" value="F:iron ion binding"/>
    <property type="evidence" value="ECO:0007669"/>
    <property type="project" value="InterPro"/>
</dbReference>
<dbReference type="InterPro" id="IPR016208">
    <property type="entry name" value="Ald_Oxase/xanthine_DH-like"/>
</dbReference>
<dbReference type="GO" id="GO:0016491">
    <property type="term" value="F:oxidoreductase activity"/>
    <property type="evidence" value="ECO:0007669"/>
    <property type="project" value="UniProtKB-KW"/>
</dbReference>
<evidence type="ECO:0000256" key="4">
    <source>
        <dbReference type="ARBA" id="ARBA00022714"/>
    </source>
</evidence>
<dbReference type="SMART" id="SM01008">
    <property type="entry name" value="Ald_Xan_dh_C"/>
    <property type="match status" value="1"/>
</dbReference>
<dbReference type="PANTHER" id="PTHR45444">
    <property type="entry name" value="XANTHINE DEHYDROGENASE"/>
    <property type="match status" value="1"/>
</dbReference>
<dbReference type="InterPro" id="IPR036856">
    <property type="entry name" value="Ald_Oxase/Xan_DH_a/b_sf"/>
</dbReference>
<evidence type="ECO:0000256" key="2">
    <source>
        <dbReference type="ARBA" id="ARBA00001974"/>
    </source>
</evidence>
<comment type="similarity">
    <text evidence="3">Belongs to the xanthine dehydrogenase family.</text>
</comment>
<dbReference type="NCBIfam" id="TIGR02965">
    <property type="entry name" value="xanthine_xdhB"/>
    <property type="match status" value="1"/>
</dbReference>
<evidence type="ECO:0000256" key="9">
    <source>
        <dbReference type="ARBA" id="ARBA00034078"/>
    </source>
</evidence>
<name>A0A3E0WZJ6_9GAMM</name>
<dbReference type="EMBL" id="NFZW01000003">
    <property type="protein sequence ID" value="RFA38519.1"/>
    <property type="molecule type" value="Genomic_DNA"/>
</dbReference>
<evidence type="ECO:0000256" key="6">
    <source>
        <dbReference type="ARBA" id="ARBA00023002"/>
    </source>
</evidence>
<dbReference type="RefSeq" id="WP_116302632.1">
    <property type="nucleotide sequence ID" value="NZ_NFZV01000012.1"/>
</dbReference>
<keyword evidence="13" id="KW-1185">Reference proteome</keyword>
<dbReference type="Pfam" id="PF02738">
    <property type="entry name" value="MoCoBD_1"/>
    <property type="match status" value="1"/>
</dbReference>
<reference evidence="13" key="1">
    <citation type="submission" date="2017-05" db="EMBL/GenBank/DDBJ databases">
        <authorList>
            <person name="Sharma S."/>
            <person name="Sidhu C."/>
            <person name="Pinnaka A.K."/>
        </authorList>
    </citation>
    <scope>NUCLEOTIDE SEQUENCE [LARGE SCALE GENOMIC DNA]</scope>
    <source>
        <strain evidence="13">AK93</strain>
    </source>
</reference>
<comment type="cofactor">
    <cofactor evidence="10">
        <name>Mo-molybdopterin cytosine dinucleotide</name>
        <dbReference type="ChEBI" id="CHEBI:71308"/>
    </cofactor>
</comment>
<keyword evidence="7" id="KW-0408">Iron</keyword>
<comment type="caution">
    <text evidence="12">The sequence shown here is derived from an EMBL/GenBank/DDBJ whole genome shotgun (WGS) entry which is preliminary data.</text>
</comment>
<dbReference type="InterPro" id="IPR014309">
    <property type="entry name" value="Xanthine_DH_Mopterin-bd_su"/>
</dbReference>
<dbReference type="SUPFAM" id="SSF56003">
    <property type="entry name" value="Molybdenum cofactor-binding domain"/>
    <property type="match status" value="1"/>
</dbReference>
<gene>
    <name evidence="12" type="ORF">CAL65_03995</name>
</gene>
<evidence type="ECO:0000256" key="8">
    <source>
        <dbReference type="ARBA" id="ARBA00023014"/>
    </source>
</evidence>
<dbReference type="Pfam" id="PF20256">
    <property type="entry name" value="MoCoBD_2"/>
    <property type="match status" value="1"/>
</dbReference>
<dbReference type="Proteomes" id="UP000256763">
    <property type="component" value="Unassembled WGS sequence"/>
</dbReference>
<feature type="domain" description="Aldehyde oxidase/xanthine dehydrogenase a/b hammerhead" evidence="11">
    <location>
        <begin position="24"/>
        <end position="130"/>
    </location>
</feature>
<accession>A0A3E0WZJ6</accession>
<dbReference type="GO" id="GO:0030151">
    <property type="term" value="F:molybdenum ion binding"/>
    <property type="evidence" value="ECO:0007669"/>
    <property type="project" value="InterPro"/>
</dbReference>
<keyword evidence="6" id="KW-0560">Oxidoreductase</keyword>
<keyword evidence="8" id="KW-0411">Iron-sulfur</keyword>
<comment type="cofactor">
    <cofactor evidence="1">
        <name>Mo-molybdopterin</name>
        <dbReference type="ChEBI" id="CHEBI:71302"/>
    </cofactor>
</comment>
<evidence type="ECO:0000256" key="3">
    <source>
        <dbReference type="ARBA" id="ARBA00006849"/>
    </source>
</evidence>
<evidence type="ECO:0000256" key="1">
    <source>
        <dbReference type="ARBA" id="ARBA00001924"/>
    </source>
</evidence>
<evidence type="ECO:0000259" key="11">
    <source>
        <dbReference type="SMART" id="SM01008"/>
    </source>
</evidence>
<dbReference type="InterPro" id="IPR037165">
    <property type="entry name" value="AldOxase/xan_DH_Mopterin-bd_sf"/>
</dbReference>
<dbReference type="GO" id="GO:0051537">
    <property type="term" value="F:2 iron, 2 sulfur cluster binding"/>
    <property type="evidence" value="ECO:0007669"/>
    <property type="project" value="UniProtKB-KW"/>
</dbReference>
<proteinExistence type="inferred from homology"/>
<organism evidence="12 13">
    <name type="scientific">Alkalilimnicola ehrlichii</name>
    <dbReference type="NCBI Taxonomy" id="351052"/>
    <lineage>
        <taxon>Bacteria</taxon>
        <taxon>Pseudomonadati</taxon>
        <taxon>Pseudomonadota</taxon>
        <taxon>Gammaproteobacteria</taxon>
        <taxon>Chromatiales</taxon>
        <taxon>Ectothiorhodospiraceae</taxon>
        <taxon>Alkalilimnicola</taxon>
    </lineage>
</organism>
<evidence type="ECO:0000313" key="13">
    <source>
        <dbReference type="Proteomes" id="UP000256763"/>
    </source>
</evidence>
<keyword evidence="5" id="KW-0479">Metal-binding</keyword>
<dbReference type="OrthoDB" id="9758509at2"/>